<protein>
    <submittedName>
        <fullName evidence="1">Uncharacterized protein</fullName>
    </submittedName>
</protein>
<evidence type="ECO:0000313" key="1">
    <source>
        <dbReference type="EMBL" id="QWG09344.1"/>
    </source>
</evidence>
<gene>
    <name evidence="1" type="ORF">KM029_22320</name>
</gene>
<reference evidence="1 2" key="1">
    <citation type="submission" date="2021-05" db="EMBL/GenBank/DDBJ databases">
        <title>Comparative genomic studies on the polysaccharide-degrading batcterial strains of the Flammeovirga genus.</title>
        <authorList>
            <person name="Zewei F."/>
            <person name="Zheng Z."/>
            <person name="Yu L."/>
            <person name="Ruyue G."/>
            <person name="Yanhong M."/>
            <person name="Yuanyuan C."/>
            <person name="Jingyan G."/>
            <person name="Wenjun H."/>
        </authorList>
    </citation>
    <scope>NUCLEOTIDE SEQUENCE [LARGE SCALE GENOMIC DNA]</scope>
    <source>
        <strain evidence="1 2">YS10</strain>
    </source>
</reference>
<proteinExistence type="predicted"/>
<accession>A0ABX8H145</accession>
<dbReference type="Proteomes" id="UP000682802">
    <property type="component" value="Chromosome 2"/>
</dbReference>
<organism evidence="1 2">
    <name type="scientific">Flammeovirga kamogawensis</name>
    <dbReference type="NCBI Taxonomy" id="373891"/>
    <lineage>
        <taxon>Bacteria</taxon>
        <taxon>Pseudomonadati</taxon>
        <taxon>Bacteroidota</taxon>
        <taxon>Cytophagia</taxon>
        <taxon>Cytophagales</taxon>
        <taxon>Flammeovirgaceae</taxon>
        <taxon>Flammeovirga</taxon>
    </lineage>
</organism>
<dbReference type="EMBL" id="CP076129">
    <property type="protein sequence ID" value="QWG09344.1"/>
    <property type="molecule type" value="Genomic_DNA"/>
</dbReference>
<keyword evidence="2" id="KW-1185">Reference proteome</keyword>
<name>A0ABX8H145_9BACT</name>
<evidence type="ECO:0000313" key="2">
    <source>
        <dbReference type="Proteomes" id="UP000682802"/>
    </source>
</evidence>
<dbReference type="RefSeq" id="WP_144076023.1">
    <property type="nucleotide sequence ID" value="NZ_CP076129.1"/>
</dbReference>
<sequence>MNIDQYKRIRNNNFEGCSKEVDITKNRMEFLDKIMNGDLKQYINQDIIKEIKSKRESIDLLNRILDKIDLEKIILNKEHLLKVFNNNKDIENYIMLSELILKYK</sequence>